<sequence length="237" mass="26279">MTPPEQTADRGVPARPGPAARTKDLAARAVRMELLVYESLWRAVSRRPKIDAGAHGFRYHGPVLTVLIIFIVLSAVEIPIIDLIVHRWTPVRIGFLILGIWGLTWMIGLLCAYFTRPHTVGPEGIRVREGLEIDVLAEWGDVASVRVRTVSAESIDPTSTEKPGRVFDHEGERICAIWVGSETNLEIEFEGPTEVVLPGLAPKGGSQVVDRLRFWGDDPEALLRAVRDELEAARDPR</sequence>
<organism evidence="3 4">
    <name type="scientific">Leucobacter chromiisoli</name>
    <dbReference type="NCBI Taxonomy" id="2796471"/>
    <lineage>
        <taxon>Bacteria</taxon>
        <taxon>Bacillati</taxon>
        <taxon>Actinomycetota</taxon>
        <taxon>Actinomycetes</taxon>
        <taxon>Micrococcales</taxon>
        <taxon>Microbacteriaceae</taxon>
        <taxon>Leucobacter</taxon>
    </lineage>
</organism>
<feature type="transmembrane region" description="Helical" evidence="2">
    <location>
        <begin position="93"/>
        <end position="115"/>
    </location>
</feature>
<keyword evidence="4" id="KW-1185">Reference proteome</keyword>
<evidence type="ECO:0000256" key="2">
    <source>
        <dbReference type="SAM" id="Phobius"/>
    </source>
</evidence>
<comment type="caution">
    <text evidence="3">The sequence shown here is derived from an EMBL/GenBank/DDBJ whole genome shotgun (WGS) entry which is preliminary data.</text>
</comment>
<dbReference type="Proteomes" id="UP000608530">
    <property type="component" value="Unassembled WGS sequence"/>
</dbReference>
<proteinExistence type="predicted"/>
<evidence type="ECO:0000256" key="1">
    <source>
        <dbReference type="SAM" id="MobiDB-lite"/>
    </source>
</evidence>
<accession>A0A934Q602</accession>
<protein>
    <submittedName>
        <fullName evidence="3">Uncharacterized protein</fullName>
    </submittedName>
</protein>
<dbReference type="AlphaFoldDB" id="A0A934Q602"/>
<reference evidence="3" key="1">
    <citation type="submission" date="2020-12" db="EMBL/GenBank/DDBJ databases">
        <title>Leucobacter sp. CAS1, isolated from Chromium sludge.</title>
        <authorList>
            <person name="Xu Z."/>
        </authorList>
    </citation>
    <scope>NUCLEOTIDE SEQUENCE</scope>
    <source>
        <strain evidence="3">CSA1</strain>
    </source>
</reference>
<feature type="transmembrane region" description="Helical" evidence="2">
    <location>
        <begin position="63"/>
        <end position="81"/>
    </location>
</feature>
<evidence type="ECO:0000313" key="4">
    <source>
        <dbReference type="Proteomes" id="UP000608530"/>
    </source>
</evidence>
<dbReference type="RefSeq" id="WP_200113806.1">
    <property type="nucleotide sequence ID" value="NZ_JAEHOH010000003.1"/>
</dbReference>
<name>A0A934Q602_9MICO</name>
<keyword evidence="2" id="KW-1133">Transmembrane helix</keyword>
<gene>
    <name evidence="3" type="ORF">JD276_03065</name>
</gene>
<evidence type="ECO:0000313" key="3">
    <source>
        <dbReference type="EMBL" id="MBK0418015.1"/>
    </source>
</evidence>
<keyword evidence="2" id="KW-0812">Transmembrane</keyword>
<keyword evidence="2" id="KW-0472">Membrane</keyword>
<dbReference type="EMBL" id="JAEHOH010000003">
    <property type="protein sequence ID" value="MBK0418015.1"/>
    <property type="molecule type" value="Genomic_DNA"/>
</dbReference>
<feature type="region of interest" description="Disordered" evidence="1">
    <location>
        <begin position="1"/>
        <end position="21"/>
    </location>
</feature>